<proteinExistence type="predicted"/>
<sequence>MAEDARTLLLAAPVGRTELPEDPALADLLTAGDEAFLDVVARHPDSSLVWALLAEASLRAGNVQGDLTAYAFARTGYHRGLDALRRAGWRGKGPIPWAHEPNQGFLRALWALASAARRIGEQAEYERCVLFLLEASEEGYVALVTSRPLSL</sequence>
<evidence type="ECO:0000313" key="1">
    <source>
        <dbReference type="EMBL" id="QIK72715.1"/>
    </source>
</evidence>
<keyword evidence="2" id="KW-1185">Reference proteome</keyword>
<organism evidence="1 2">
    <name type="scientific">Propioniciclava coleopterorum</name>
    <dbReference type="NCBI Taxonomy" id="2714937"/>
    <lineage>
        <taxon>Bacteria</taxon>
        <taxon>Bacillati</taxon>
        <taxon>Actinomycetota</taxon>
        <taxon>Actinomycetes</taxon>
        <taxon>Propionibacteriales</taxon>
        <taxon>Propionibacteriaceae</taxon>
        <taxon>Propioniciclava</taxon>
    </lineage>
</organism>
<reference evidence="1 2" key="1">
    <citation type="submission" date="2020-03" db="EMBL/GenBank/DDBJ databases">
        <title>Propioniciclava sp. nov., isolated from Hydrophilus acuminatus.</title>
        <authorList>
            <person name="Hyun D.-W."/>
            <person name="Bae J.-W."/>
        </authorList>
    </citation>
    <scope>NUCLEOTIDE SEQUENCE [LARGE SCALE GENOMIC DNA]</scope>
    <source>
        <strain evidence="1 2">HDW11</strain>
    </source>
</reference>
<dbReference type="RefSeq" id="WP_166233788.1">
    <property type="nucleotide sequence ID" value="NZ_CP049865.1"/>
</dbReference>
<dbReference type="EMBL" id="CP049865">
    <property type="protein sequence ID" value="QIK72715.1"/>
    <property type="molecule type" value="Genomic_DNA"/>
</dbReference>
<gene>
    <name evidence="1" type="ORF">G7070_11070</name>
</gene>
<protein>
    <submittedName>
        <fullName evidence="1">DUF3151 domain-containing protein</fullName>
    </submittedName>
</protein>
<dbReference type="KEGG" id="prv:G7070_11070"/>
<dbReference type="PIRSF" id="PIRSF017349">
    <property type="entry name" value="UCP017349"/>
    <property type="match status" value="1"/>
</dbReference>
<dbReference type="Pfam" id="PF11349">
    <property type="entry name" value="DUF3151"/>
    <property type="match status" value="1"/>
</dbReference>
<accession>A0A6G7Y7C3</accession>
<dbReference type="InterPro" id="IPR014487">
    <property type="entry name" value="DUF3151"/>
</dbReference>
<name>A0A6G7Y7C3_9ACTN</name>
<dbReference type="Proteomes" id="UP000501058">
    <property type="component" value="Chromosome"/>
</dbReference>
<dbReference type="AlphaFoldDB" id="A0A6G7Y7C3"/>
<evidence type="ECO:0000313" key="2">
    <source>
        <dbReference type="Proteomes" id="UP000501058"/>
    </source>
</evidence>